<evidence type="ECO:0000313" key="11">
    <source>
        <dbReference type="EMBL" id="CAH2012177.1"/>
    </source>
</evidence>
<keyword evidence="3" id="KW-0813">Transport</keyword>
<dbReference type="GO" id="GO:0015179">
    <property type="term" value="F:L-amino acid transmembrane transporter activity"/>
    <property type="evidence" value="ECO:0007669"/>
    <property type="project" value="TreeGrafter"/>
</dbReference>
<dbReference type="Pfam" id="PF00209">
    <property type="entry name" value="SNF"/>
    <property type="match status" value="1"/>
</dbReference>
<dbReference type="InterPro" id="IPR000175">
    <property type="entry name" value="Na/ntran_symport"/>
</dbReference>
<evidence type="ECO:0000256" key="7">
    <source>
        <dbReference type="ARBA" id="ARBA00023136"/>
    </source>
</evidence>
<dbReference type="SUPFAM" id="SSF161070">
    <property type="entry name" value="SNF-like"/>
    <property type="match status" value="1"/>
</dbReference>
<keyword evidence="8" id="KW-0915">Sodium</keyword>
<feature type="transmembrane region" description="Helical" evidence="10">
    <location>
        <begin position="60"/>
        <end position="78"/>
    </location>
</feature>
<keyword evidence="7 10" id="KW-0472">Membrane</keyword>
<dbReference type="PRINTS" id="PR00176">
    <property type="entry name" value="NANEUSMPORT"/>
</dbReference>
<evidence type="ECO:0000256" key="10">
    <source>
        <dbReference type="SAM" id="Phobius"/>
    </source>
</evidence>
<evidence type="ECO:0000256" key="5">
    <source>
        <dbReference type="ARBA" id="ARBA00022847"/>
    </source>
</evidence>
<dbReference type="GO" id="GO:0005283">
    <property type="term" value="F:amino acid:sodium symporter activity"/>
    <property type="evidence" value="ECO:0007669"/>
    <property type="project" value="TreeGrafter"/>
</dbReference>
<evidence type="ECO:0000256" key="3">
    <source>
        <dbReference type="ARBA" id="ARBA00022448"/>
    </source>
</evidence>
<dbReference type="PANTHER" id="PTHR11616">
    <property type="entry name" value="SODIUM/CHLORIDE DEPENDENT TRANSPORTER"/>
    <property type="match status" value="1"/>
</dbReference>
<evidence type="ECO:0000313" key="12">
    <source>
        <dbReference type="Proteomes" id="UP001152888"/>
    </source>
</evidence>
<dbReference type="OrthoDB" id="6699552at2759"/>
<evidence type="ECO:0000256" key="6">
    <source>
        <dbReference type="ARBA" id="ARBA00022989"/>
    </source>
</evidence>
<comment type="caution">
    <text evidence="11">The sequence shown here is derived from an EMBL/GenBank/DDBJ whole genome shotgun (WGS) entry which is preliminary data.</text>
</comment>
<sequence>MSATTEDDTDKNPKFPEKFRWTAKEIPLLVWVLGVMTVLQSQRSLQTLDGQTGGSPFVEYLLGYLLTAILVGMPIAFLEMYASQYSARGSVATWDVCPLFRGVGYGRLLTLLLFQAYYNCLVALLLLYGVRAITERDSWRCENNTAYCFNFDGRNGANGRFRTPAERYYLQEISNGAPQLNKDWHVNWEWIGSLLSSAALALLGCCLGCRILNRMFAVCLGVSFIQGLLLLCASNVTMGGLSGAERLVKSVQRIGWKRLFKPWILHSVTLEAFRDFNVGIGIGLGLFSTISATRPFKSGLHGSSIRLNLIHLEDMVLQSVLTANLYGILCHFGNLNMEQVIGSGISEKRPPTLHSLSVTDLPNDVFTVLPHALAFLPGSNFFWIFIYYSSIFLRGLCCMALLIQAVMQEMHEWKPNVLRCSHFFSTMIITLAATLVSCAVISTGGMPFIAFLHECIRQLILPCLISFEVIGLLYFYGIFNIAKDVHFMMGLKISKYCIILLTLSSLVVVLLSGISIYRFYQEGGDKIFNGYHKYLLSVVLSWIPLMAAVRIIRKKSWKDVLRPNKDWGPPTNYLRLSRSKFKNKDDFNIEEYIYEKHLKQNKMNKYD</sequence>
<dbReference type="GO" id="GO:0005886">
    <property type="term" value="C:plasma membrane"/>
    <property type="evidence" value="ECO:0007669"/>
    <property type="project" value="TreeGrafter"/>
</dbReference>
<feature type="transmembrane region" description="Helical" evidence="10">
    <location>
        <begin position="216"/>
        <end position="236"/>
    </location>
</feature>
<keyword evidence="5" id="KW-0769">Symport</keyword>
<keyword evidence="8" id="KW-0479">Metal-binding</keyword>
<evidence type="ECO:0000256" key="2">
    <source>
        <dbReference type="ARBA" id="ARBA00006459"/>
    </source>
</evidence>
<keyword evidence="12" id="KW-1185">Reference proteome</keyword>
<dbReference type="GO" id="GO:0046872">
    <property type="term" value="F:metal ion binding"/>
    <property type="evidence" value="ECO:0007669"/>
    <property type="project" value="UniProtKB-KW"/>
</dbReference>
<organism evidence="11 12">
    <name type="scientific">Acanthoscelides obtectus</name>
    <name type="common">Bean weevil</name>
    <name type="synonym">Bruchus obtectus</name>
    <dbReference type="NCBI Taxonomy" id="200917"/>
    <lineage>
        <taxon>Eukaryota</taxon>
        <taxon>Metazoa</taxon>
        <taxon>Ecdysozoa</taxon>
        <taxon>Arthropoda</taxon>
        <taxon>Hexapoda</taxon>
        <taxon>Insecta</taxon>
        <taxon>Pterygota</taxon>
        <taxon>Neoptera</taxon>
        <taxon>Endopterygota</taxon>
        <taxon>Coleoptera</taxon>
        <taxon>Polyphaga</taxon>
        <taxon>Cucujiformia</taxon>
        <taxon>Chrysomeloidea</taxon>
        <taxon>Chrysomelidae</taxon>
        <taxon>Bruchinae</taxon>
        <taxon>Bruchini</taxon>
        <taxon>Acanthoscelides</taxon>
    </lineage>
</organism>
<dbReference type="PANTHER" id="PTHR11616:SF295">
    <property type="entry name" value="SODIUM: NEUROTRANSMITTER SYMPORTER FAMILY"/>
    <property type="match status" value="1"/>
</dbReference>
<comment type="similarity">
    <text evidence="2">Belongs to the sodium:neurotransmitter symporter (SNF) (TC 2.A.22) family.</text>
</comment>
<name>A0A9P0M9Z0_ACAOB</name>
<feature type="transmembrane region" description="Helical" evidence="10">
    <location>
        <begin position="21"/>
        <end position="40"/>
    </location>
</feature>
<dbReference type="EMBL" id="CAKOFQ010008151">
    <property type="protein sequence ID" value="CAH2012177.1"/>
    <property type="molecule type" value="Genomic_DNA"/>
</dbReference>
<accession>A0A9P0M9Z0</accession>
<feature type="transmembrane region" description="Helical" evidence="10">
    <location>
        <begin position="108"/>
        <end position="130"/>
    </location>
</feature>
<feature type="transmembrane region" description="Helical" evidence="10">
    <location>
        <begin position="493"/>
        <end position="514"/>
    </location>
</feature>
<keyword evidence="4 10" id="KW-0812">Transmembrane</keyword>
<proteinExistence type="inferred from homology"/>
<dbReference type="InterPro" id="IPR037272">
    <property type="entry name" value="SNS_sf"/>
</dbReference>
<evidence type="ECO:0000256" key="4">
    <source>
        <dbReference type="ARBA" id="ARBA00022692"/>
    </source>
</evidence>
<evidence type="ECO:0000256" key="8">
    <source>
        <dbReference type="PIRSR" id="PIRSR600175-1"/>
    </source>
</evidence>
<feature type="disulfide bond" evidence="9">
    <location>
        <begin position="141"/>
        <end position="148"/>
    </location>
</feature>
<dbReference type="PROSITE" id="PS50267">
    <property type="entry name" value="NA_NEUROTRAN_SYMP_3"/>
    <property type="match status" value="1"/>
</dbReference>
<evidence type="ECO:0000256" key="9">
    <source>
        <dbReference type="PIRSR" id="PIRSR600175-2"/>
    </source>
</evidence>
<keyword evidence="6 10" id="KW-1133">Transmembrane helix</keyword>
<dbReference type="GO" id="GO:0089718">
    <property type="term" value="P:amino acid import across plasma membrane"/>
    <property type="evidence" value="ECO:0007669"/>
    <property type="project" value="TreeGrafter"/>
</dbReference>
<dbReference type="AlphaFoldDB" id="A0A9P0M9Z0"/>
<feature type="binding site" evidence="8">
    <location>
        <position position="34"/>
    </location>
    <ligand>
        <name>Na(+)</name>
        <dbReference type="ChEBI" id="CHEBI:29101"/>
        <label>1</label>
    </ligand>
</feature>
<evidence type="ECO:0000256" key="1">
    <source>
        <dbReference type="ARBA" id="ARBA00004141"/>
    </source>
</evidence>
<reference evidence="11" key="1">
    <citation type="submission" date="2022-03" db="EMBL/GenBank/DDBJ databases">
        <authorList>
            <person name="Sayadi A."/>
        </authorList>
    </citation>
    <scope>NUCLEOTIDE SEQUENCE</scope>
</reference>
<feature type="transmembrane region" description="Helical" evidence="10">
    <location>
        <begin position="190"/>
        <end position="209"/>
    </location>
</feature>
<feature type="transmembrane region" description="Helical" evidence="10">
    <location>
        <begin position="381"/>
        <end position="403"/>
    </location>
</feature>
<feature type="transmembrane region" description="Helical" evidence="10">
    <location>
        <begin position="534"/>
        <end position="552"/>
    </location>
</feature>
<feature type="transmembrane region" description="Helical" evidence="10">
    <location>
        <begin position="459"/>
        <end position="481"/>
    </location>
</feature>
<protein>
    <submittedName>
        <fullName evidence="11">Uncharacterized protein</fullName>
    </submittedName>
</protein>
<dbReference type="Proteomes" id="UP001152888">
    <property type="component" value="Unassembled WGS sequence"/>
</dbReference>
<keyword evidence="9" id="KW-1015">Disulfide bond</keyword>
<gene>
    <name evidence="11" type="ORF">ACAOBT_LOCUS32677</name>
</gene>
<comment type="subcellular location">
    <subcellularLocation>
        <location evidence="1">Membrane</location>
        <topology evidence="1">Multi-pass membrane protein</topology>
    </subcellularLocation>
</comment>
<feature type="transmembrane region" description="Helical" evidence="10">
    <location>
        <begin position="423"/>
        <end position="453"/>
    </location>
</feature>